<dbReference type="EMBL" id="JAAMPI010000199">
    <property type="protein sequence ID" value="KAF4634239.1"/>
    <property type="molecule type" value="Genomic_DNA"/>
</dbReference>
<evidence type="ECO:0000313" key="1">
    <source>
        <dbReference type="EMBL" id="KAF4634239.1"/>
    </source>
</evidence>
<reference evidence="1 2" key="1">
    <citation type="submission" date="2020-03" db="EMBL/GenBank/DDBJ databases">
        <title>Draft Genome Sequence of Cudoniella acicularis.</title>
        <authorList>
            <person name="Buettner E."/>
            <person name="Kellner H."/>
        </authorList>
    </citation>
    <scope>NUCLEOTIDE SEQUENCE [LARGE SCALE GENOMIC DNA]</scope>
    <source>
        <strain evidence="1 2">DSM 108380</strain>
    </source>
</reference>
<proteinExistence type="predicted"/>
<protein>
    <submittedName>
        <fullName evidence="1">Uncharacterized protein</fullName>
    </submittedName>
</protein>
<dbReference type="AlphaFoldDB" id="A0A8H4RSN5"/>
<organism evidence="1 2">
    <name type="scientific">Cudoniella acicularis</name>
    <dbReference type="NCBI Taxonomy" id="354080"/>
    <lineage>
        <taxon>Eukaryota</taxon>
        <taxon>Fungi</taxon>
        <taxon>Dikarya</taxon>
        <taxon>Ascomycota</taxon>
        <taxon>Pezizomycotina</taxon>
        <taxon>Leotiomycetes</taxon>
        <taxon>Helotiales</taxon>
        <taxon>Tricladiaceae</taxon>
        <taxon>Cudoniella</taxon>
    </lineage>
</organism>
<name>A0A8H4RSN5_9HELO</name>
<evidence type="ECO:0000313" key="2">
    <source>
        <dbReference type="Proteomes" id="UP000566819"/>
    </source>
</evidence>
<dbReference type="Proteomes" id="UP000566819">
    <property type="component" value="Unassembled WGS sequence"/>
</dbReference>
<gene>
    <name evidence="1" type="ORF">G7Y89_g3870</name>
</gene>
<keyword evidence="2" id="KW-1185">Reference proteome</keyword>
<comment type="caution">
    <text evidence="1">The sequence shown here is derived from an EMBL/GenBank/DDBJ whole genome shotgun (WGS) entry which is preliminary data.</text>
</comment>
<accession>A0A8H4RSN5</accession>
<sequence length="298" mass="33776">MMPTSTGETLFDMLNWLPSDDQNLLTKAFLKRGAVAQENANSTAAQSEWVEIWRTAWKQSYWQDAKARLGELQHSPSRPKVVHFMECASLVIMEHQLEIHKSCLKRWQENLVGKEIVTKDYEDYCAILRDFRERGIEIDVSCKRDSKCFENVYEAKSLAWVGKSSVYTSTAEIVFGRGSKTSRKAHYPLRNRESASSASIFKLYKAVILGAAAWTQLEEDPPEHDPADLAACSGTQDTAQLTAVTAQIQRRKRKTLMSTFRCGIAYVIIDINIPCIAPNVLWQKWTGITVYAVRFTGP</sequence>